<feature type="transmembrane region" description="Helical" evidence="8">
    <location>
        <begin position="98"/>
        <end position="127"/>
    </location>
</feature>
<dbReference type="Pfam" id="PF01699">
    <property type="entry name" value="Na_Ca_ex"/>
    <property type="match status" value="2"/>
</dbReference>
<keyword evidence="5 8" id="KW-1133">Transmembrane helix</keyword>
<feature type="non-terminal residue" evidence="11">
    <location>
        <position position="606"/>
    </location>
</feature>
<dbReference type="GO" id="GO:0008273">
    <property type="term" value="F:calcium, potassium:sodium antiporter activity"/>
    <property type="evidence" value="ECO:0007669"/>
    <property type="project" value="TreeGrafter"/>
</dbReference>
<dbReference type="InterPro" id="IPR004481">
    <property type="entry name" value="K/Na/Ca-exchanger"/>
</dbReference>
<evidence type="ECO:0000256" key="9">
    <source>
        <dbReference type="SAM" id="SignalP"/>
    </source>
</evidence>
<feature type="transmembrane region" description="Helical" evidence="8">
    <location>
        <begin position="441"/>
        <end position="460"/>
    </location>
</feature>
<feature type="transmembrane region" description="Helical" evidence="8">
    <location>
        <begin position="399"/>
        <end position="421"/>
    </location>
</feature>
<comment type="caution">
    <text evidence="11">The sequence shown here is derived from an EMBL/GenBank/DDBJ whole genome shotgun (WGS) entry which is preliminary data.</text>
</comment>
<dbReference type="GO" id="GO:0005262">
    <property type="term" value="F:calcium channel activity"/>
    <property type="evidence" value="ECO:0007669"/>
    <property type="project" value="TreeGrafter"/>
</dbReference>
<feature type="chain" id="PRO_5032518480" description="Sodium/calcium exchanger membrane region domain-containing protein" evidence="9">
    <location>
        <begin position="27"/>
        <end position="606"/>
    </location>
</feature>
<evidence type="ECO:0000259" key="10">
    <source>
        <dbReference type="Pfam" id="PF01699"/>
    </source>
</evidence>
<organism evidence="11 12">
    <name type="scientific">Polarella glacialis</name>
    <name type="common">Dinoflagellate</name>
    <dbReference type="NCBI Taxonomy" id="89957"/>
    <lineage>
        <taxon>Eukaryota</taxon>
        <taxon>Sar</taxon>
        <taxon>Alveolata</taxon>
        <taxon>Dinophyceae</taxon>
        <taxon>Suessiales</taxon>
        <taxon>Suessiaceae</taxon>
        <taxon>Polarella</taxon>
    </lineage>
</organism>
<keyword evidence="3" id="KW-0813">Transport</keyword>
<dbReference type="OrthoDB" id="2127281at2759"/>
<dbReference type="InterPro" id="IPR004837">
    <property type="entry name" value="NaCa_Exmemb"/>
</dbReference>
<evidence type="ECO:0000256" key="5">
    <source>
        <dbReference type="ARBA" id="ARBA00022989"/>
    </source>
</evidence>
<comment type="subcellular location">
    <subcellularLocation>
        <location evidence="1">Membrane</location>
        <topology evidence="1">Multi-pass membrane protein</topology>
    </subcellularLocation>
</comment>
<name>A0A813DE37_POLGL</name>
<sequence length="606" mass="64544">MGLLRRRSSPVALAALLVLVLVGSSAQSVPSGSSAAASPLPSAGTGAEEAEVAASHLSAREIVFSSQEEGSSSVPEVQPLAGGFQGFLAVLPTAPAAYIWWLIILYMFYVMSMVCDDFLIPAVNVICERYDIPDDVAGATLLAFACNGPELLTNSASIYIRDPSVGIGTIVGSAIFNVLCILGACPICSPTGALEINYKHFLRDSSFSALSILVLYWALPVIDLLRASVLLGLSVVYALVIAKSKDWFGGEEEKHGTDALAHGLLAEHLENASPPASNEVSPTEKEGHADPNVPGKDSKTGPMGMIMHYLVAVPTTLVLEKTIPDVRLQEQKRLYFASFFISMAWLSATAYVVCIGAGQIHVLWGISGSFLGLTLVAIGTSWPNLLASVITARAGRGGIAVSNALGSNVQNVFLVLALPIWVSVLTRGPYVTHDSDIVSSVLWMGVTLAFVVVAIAGNGFKLTKPIGLSFVVLYAVYLVQATLSECLNALLSWYVALGVSKEADLGSSRWQSCKSIGKEIRRYLSTLDLRFEDASEEVNFKESLENEVPCCHQLLLVILHGCLAALCGVIVIPVALVPVFAREFSFMFALGDVRSGLLLTWCSTFI</sequence>
<keyword evidence="4 8" id="KW-0812">Transmembrane</keyword>
<feature type="domain" description="Sodium/calcium exchanger membrane region" evidence="10">
    <location>
        <begin position="101"/>
        <end position="240"/>
    </location>
</feature>
<keyword evidence="6 8" id="KW-0472">Membrane</keyword>
<evidence type="ECO:0000256" key="4">
    <source>
        <dbReference type="ARBA" id="ARBA00022692"/>
    </source>
</evidence>
<feature type="transmembrane region" description="Helical" evidence="8">
    <location>
        <begin position="472"/>
        <end position="496"/>
    </location>
</feature>
<feature type="domain" description="Sodium/calcium exchanger membrane region" evidence="10">
    <location>
        <begin position="335"/>
        <end position="480"/>
    </location>
</feature>
<feature type="transmembrane region" description="Helical" evidence="8">
    <location>
        <begin position="166"/>
        <end position="189"/>
    </location>
</feature>
<protein>
    <recommendedName>
        <fullName evidence="10">Sodium/calcium exchanger membrane region domain-containing protein</fullName>
    </recommendedName>
</protein>
<dbReference type="Gene3D" id="1.20.1420.30">
    <property type="entry name" value="NCX, central ion-binding region"/>
    <property type="match status" value="2"/>
</dbReference>
<feature type="transmembrane region" description="Helical" evidence="8">
    <location>
        <begin position="334"/>
        <end position="358"/>
    </location>
</feature>
<dbReference type="PANTHER" id="PTHR10846">
    <property type="entry name" value="SODIUM/POTASSIUM/CALCIUM EXCHANGER"/>
    <property type="match status" value="1"/>
</dbReference>
<dbReference type="Proteomes" id="UP000654075">
    <property type="component" value="Unassembled WGS sequence"/>
</dbReference>
<evidence type="ECO:0000256" key="2">
    <source>
        <dbReference type="ARBA" id="ARBA00005364"/>
    </source>
</evidence>
<dbReference type="OMA" id="TAFVCND"/>
<gene>
    <name evidence="11" type="ORF">PGLA1383_LOCUS3145</name>
</gene>
<dbReference type="EMBL" id="CAJNNV010001048">
    <property type="protein sequence ID" value="CAE8584207.1"/>
    <property type="molecule type" value="Genomic_DNA"/>
</dbReference>
<evidence type="ECO:0000256" key="8">
    <source>
        <dbReference type="SAM" id="Phobius"/>
    </source>
</evidence>
<feature type="transmembrane region" description="Helical" evidence="8">
    <location>
        <begin position="201"/>
        <end position="219"/>
    </location>
</feature>
<feature type="transmembrane region" description="Helical" evidence="8">
    <location>
        <begin position="364"/>
        <end position="387"/>
    </location>
</feature>
<dbReference type="GO" id="GO:0006874">
    <property type="term" value="P:intracellular calcium ion homeostasis"/>
    <property type="evidence" value="ECO:0007669"/>
    <property type="project" value="TreeGrafter"/>
</dbReference>
<evidence type="ECO:0000256" key="7">
    <source>
        <dbReference type="SAM" id="MobiDB-lite"/>
    </source>
</evidence>
<evidence type="ECO:0000256" key="3">
    <source>
        <dbReference type="ARBA" id="ARBA00022449"/>
    </source>
</evidence>
<feature type="region of interest" description="Disordered" evidence="7">
    <location>
        <begin position="272"/>
        <end position="297"/>
    </location>
</feature>
<evidence type="ECO:0000256" key="1">
    <source>
        <dbReference type="ARBA" id="ARBA00004141"/>
    </source>
</evidence>
<dbReference type="InterPro" id="IPR044880">
    <property type="entry name" value="NCX_ion-bd_dom_sf"/>
</dbReference>
<reference evidence="11" key="1">
    <citation type="submission" date="2021-02" db="EMBL/GenBank/DDBJ databases">
        <authorList>
            <person name="Dougan E. K."/>
            <person name="Rhodes N."/>
            <person name="Thang M."/>
            <person name="Chan C."/>
        </authorList>
    </citation>
    <scope>NUCLEOTIDE SEQUENCE</scope>
</reference>
<keyword evidence="12" id="KW-1185">Reference proteome</keyword>
<keyword evidence="3" id="KW-0050">Antiport</keyword>
<dbReference type="PANTHER" id="PTHR10846:SF8">
    <property type="entry name" value="INNER MEMBRANE PROTEIN YRBG"/>
    <property type="match status" value="1"/>
</dbReference>
<evidence type="ECO:0000313" key="11">
    <source>
        <dbReference type="EMBL" id="CAE8584207.1"/>
    </source>
</evidence>
<comment type="similarity">
    <text evidence="2">Belongs to the Ca(2+):cation antiporter (CaCA) (TC 2.A.19) family. SLC24A subfamily.</text>
</comment>
<feature type="signal peptide" evidence="9">
    <location>
        <begin position="1"/>
        <end position="26"/>
    </location>
</feature>
<evidence type="ECO:0000256" key="6">
    <source>
        <dbReference type="ARBA" id="ARBA00023136"/>
    </source>
</evidence>
<accession>A0A813DE37</accession>
<evidence type="ECO:0000313" key="12">
    <source>
        <dbReference type="Proteomes" id="UP000654075"/>
    </source>
</evidence>
<dbReference type="GO" id="GO:0005886">
    <property type="term" value="C:plasma membrane"/>
    <property type="evidence" value="ECO:0007669"/>
    <property type="project" value="TreeGrafter"/>
</dbReference>
<feature type="transmembrane region" description="Helical" evidence="8">
    <location>
        <begin position="554"/>
        <end position="581"/>
    </location>
</feature>
<dbReference type="AlphaFoldDB" id="A0A813DE37"/>
<keyword evidence="9" id="KW-0732">Signal</keyword>
<proteinExistence type="inferred from homology"/>